<feature type="region of interest" description="Disordered" evidence="7">
    <location>
        <begin position="1"/>
        <end position="21"/>
    </location>
</feature>
<dbReference type="InterPro" id="IPR026283">
    <property type="entry name" value="B-gal_1-like"/>
</dbReference>
<evidence type="ECO:0000259" key="10">
    <source>
        <dbReference type="Pfam" id="PF21467"/>
    </source>
</evidence>
<proteinExistence type="inferred from homology"/>
<dbReference type="Pfam" id="PF01301">
    <property type="entry name" value="Glyco_hydro_35"/>
    <property type="match status" value="1"/>
</dbReference>
<dbReference type="Pfam" id="PF21317">
    <property type="entry name" value="BetaGal_ABD_1"/>
    <property type="match status" value="1"/>
</dbReference>
<evidence type="ECO:0000313" key="11">
    <source>
        <dbReference type="EMBL" id="KAK3108466.1"/>
    </source>
</evidence>
<dbReference type="AlphaFoldDB" id="A0AA88YM36"/>
<feature type="domain" description="Glycoside hydrolase 35 catalytic" evidence="8">
    <location>
        <begin position="84"/>
        <end position="256"/>
    </location>
</feature>
<evidence type="ECO:0000256" key="1">
    <source>
        <dbReference type="ARBA" id="ARBA00009809"/>
    </source>
</evidence>
<keyword evidence="12" id="KW-1185">Reference proteome</keyword>
<comment type="caution">
    <text evidence="11">The sequence shown here is derived from an EMBL/GenBank/DDBJ whole genome shotgun (WGS) entry which is preliminary data.</text>
</comment>
<dbReference type="InterPro" id="IPR017853">
    <property type="entry name" value="GH"/>
</dbReference>
<feature type="active site" description="Proton donor" evidence="6">
    <location>
        <position position="87"/>
    </location>
</feature>
<dbReference type="SUPFAM" id="SSF49785">
    <property type="entry name" value="Galactose-binding domain-like"/>
    <property type="match status" value="1"/>
</dbReference>
<sequence length="557" mass="62589">MTGPVQNSLEKKSPDHLSSLNLSRTPRVKTCMSSLQPTEHGLYFYVFCFISIDISICVSLGPLRYDVCFCGNLTVMRLFYITVLENEYGSYYACDKVYTAHLRDQAVKHLRDDVILFTTDGSSDSNLKCGKIENVYATVDFGITYNPAASFKPQRDYEPNGPLVNSEFYTGWLDHWGQPHSTRDLTKVSQCLDLLLKYGANVNMYMFEGGTNFGYWSGANYPNFMPQPTSYDYDAPLSEAGDITDKYIVLRQIISKYTDIPYQPMPNNTRKAAYGKVQMEFMGTVQDLLSQLSPKGAVKSEYPLSMEDIGQYQGFALYRHVLKGDTPSEPKSLEIKGVKDRAWIMLNKVPQGVFDRNGQLSMNLTLKVGMTIDILVENMGHINFGSGMNNESKGLVSNVTFGGSMLTGWDIYAVSPEKFNVSKLTGISGSGPLYNGNLSTPSIYVGKINVPDEPADTFLDASLWTKGQAIVSSKSNFNLGRYWPYVGPQVRLYVPKPSLQALPVMNNIILFELERSPCDKSENCYVQFMDQPYVNGTAHGPALFKDFDKYFPWNRYH</sequence>
<dbReference type="Gene3D" id="2.60.120.260">
    <property type="entry name" value="Galactose-binding domain-like"/>
    <property type="match status" value="2"/>
</dbReference>
<dbReference type="PIRSF" id="PIRSF006336">
    <property type="entry name" value="B-gal"/>
    <property type="match status" value="1"/>
</dbReference>
<evidence type="ECO:0000256" key="3">
    <source>
        <dbReference type="ARBA" id="ARBA00022801"/>
    </source>
</evidence>
<keyword evidence="4" id="KW-0325">Glycoprotein</keyword>
<evidence type="ECO:0000259" key="9">
    <source>
        <dbReference type="Pfam" id="PF21317"/>
    </source>
</evidence>
<evidence type="ECO:0000256" key="7">
    <source>
        <dbReference type="SAM" id="MobiDB-lite"/>
    </source>
</evidence>
<dbReference type="InterPro" id="IPR001944">
    <property type="entry name" value="Glycoside_Hdrlase_35"/>
</dbReference>
<keyword evidence="3" id="KW-0378">Hydrolase</keyword>
<dbReference type="Pfam" id="PF21467">
    <property type="entry name" value="BetaGal_gal-bd"/>
    <property type="match status" value="1"/>
</dbReference>
<dbReference type="InterPro" id="IPR048913">
    <property type="entry name" value="BetaGal_gal-bd"/>
</dbReference>
<dbReference type="GO" id="GO:0005975">
    <property type="term" value="P:carbohydrate metabolic process"/>
    <property type="evidence" value="ECO:0007669"/>
    <property type="project" value="InterPro"/>
</dbReference>
<dbReference type="PRINTS" id="PR00742">
    <property type="entry name" value="GLHYDRLASE35"/>
</dbReference>
<evidence type="ECO:0000313" key="12">
    <source>
        <dbReference type="Proteomes" id="UP001186944"/>
    </source>
</evidence>
<evidence type="ECO:0000256" key="5">
    <source>
        <dbReference type="ARBA" id="ARBA00023295"/>
    </source>
</evidence>
<evidence type="ECO:0000256" key="2">
    <source>
        <dbReference type="ARBA" id="ARBA00022729"/>
    </source>
</evidence>
<dbReference type="Proteomes" id="UP001186944">
    <property type="component" value="Unassembled WGS sequence"/>
</dbReference>
<dbReference type="EMBL" id="VSWD01000001">
    <property type="protein sequence ID" value="KAK3108466.1"/>
    <property type="molecule type" value="Genomic_DNA"/>
</dbReference>
<feature type="domain" description="Beta-galactosidase galactose-binding" evidence="10">
    <location>
        <begin position="441"/>
        <end position="501"/>
    </location>
</feature>
<organism evidence="11 12">
    <name type="scientific">Pinctada imbricata</name>
    <name type="common">Atlantic pearl-oyster</name>
    <name type="synonym">Pinctada martensii</name>
    <dbReference type="NCBI Taxonomy" id="66713"/>
    <lineage>
        <taxon>Eukaryota</taxon>
        <taxon>Metazoa</taxon>
        <taxon>Spiralia</taxon>
        <taxon>Lophotrochozoa</taxon>
        <taxon>Mollusca</taxon>
        <taxon>Bivalvia</taxon>
        <taxon>Autobranchia</taxon>
        <taxon>Pteriomorphia</taxon>
        <taxon>Pterioida</taxon>
        <taxon>Pterioidea</taxon>
        <taxon>Pteriidae</taxon>
        <taxon>Pinctada</taxon>
    </lineage>
</organism>
<comment type="similarity">
    <text evidence="1">Belongs to the glycosyl hydrolase 35 family.</text>
</comment>
<feature type="domain" description="Beta-galactosidase 1-like first all-beta" evidence="9">
    <location>
        <begin position="303"/>
        <end position="414"/>
    </location>
</feature>
<keyword evidence="5" id="KW-0326">Glycosidase</keyword>
<evidence type="ECO:0000256" key="4">
    <source>
        <dbReference type="ARBA" id="ARBA00023180"/>
    </source>
</evidence>
<dbReference type="Gene3D" id="3.20.20.80">
    <property type="entry name" value="Glycosidases"/>
    <property type="match status" value="1"/>
</dbReference>
<dbReference type="PANTHER" id="PTHR23421">
    <property type="entry name" value="BETA-GALACTOSIDASE RELATED"/>
    <property type="match status" value="1"/>
</dbReference>
<dbReference type="SUPFAM" id="SSF51445">
    <property type="entry name" value="(Trans)glycosidases"/>
    <property type="match status" value="1"/>
</dbReference>
<protein>
    <recommendedName>
        <fullName evidence="13">Beta-galactosidase</fullName>
    </recommendedName>
</protein>
<name>A0AA88YM36_PINIB</name>
<dbReference type="InterPro" id="IPR008979">
    <property type="entry name" value="Galactose-bd-like_sf"/>
</dbReference>
<keyword evidence="2" id="KW-0732">Signal</keyword>
<evidence type="ECO:0000256" key="6">
    <source>
        <dbReference type="PIRSR" id="PIRSR006336-1"/>
    </source>
</evidence>
<accession>A0AA88YM36</accession>
<dbReference type="FunFam" id="2.60.120.260:FF:000021">
    <property type="entry name" value="Beta-galactosidase"/>
    <property type="match status" value="1"/>
</dbReference>
<evidence type="ECO:0008006" key="13">
    <source>
        <dbReference type="Google" id="ProtNLM"/>
    </source>
</evidence>
<dbReference type="InterPro" id="IPR031330">
    <property type="entry name" value="Gly_Hdrlase_35_cat"/>
</dbReference>
<dbReference type="GO" id="GO:0004565">
    <property type="term" value="F:beta-galactosidase activity"/>
    <property type="evidence" value="ECO:0007669"/>
    <property type="project" value="InterPro"/>
</dbReference>
<evidence type="ECO:0000259" key="8">
    <source>
        <dbReference type="Pfam" id="PF01301"/>
    </source>
</evidence>
<reference evidence="11" key="1">
    <citation type="submission" date="2019-08" db="EMBL/GenBank/DDBJ databases">
        <title>The improved chromosome-level genome for the pearl oyster Pinctada fucata martensii using PacBio sequencing and Hi-C.</title>
        <authorList>
            <person name="Zheng Z."/>
        </authorList>
    </citation>
    <scope>NUCLEOTIDE SEQUENCE</scope>
    <source>
        <strain evidence="11">ZZ-2019</strain>
        <tissue evidence="11">Adductor muscle</tissue>
    </source>
</reference>
<gene>
    <name evidence="11" type="ORF">FSP39_008416</name>
</gene>
<dbReference type="InterPro" id="IPR048912">
    <property type="entry name" value="BetaGal1-like_ABD1"/>
</dbReference>
<feature type="active site" description="Nucleophile" evidence="6">
    <location>
        <position position="167"/>
    </location>
</feature>